<evidence type="ECO:0000313" key="10">
    <source>
        <dbReference type="EMBL" id="RYQ12192.1"/>
    </source>
</evidence>
<dbReference type="InterPro" id="IPR036286">
    <property type="entry name" value="LexA/Signal_pep-like_sf"/>
</dbReference>
<dbReference type="Pfam" id="PF10502">
    <property type="entry name" value="Peptidase_S26"/>
    <property type="match status" value="1"/>
</dbReference>
<evidence type="ECO:0000256" key="2">
    <source>
        <dbReference type="ARBA" id="ARBA00004401"/>
    </source>
</evidence>
<feature type="compositionally biased region" description="Low complexity" evidence="8">
    <location>
        <begin position="35"/>
        <end position="46"/>
    </location>
</feature>
<accession>A0A4Q5A2J7</accession>
<feature type="region of interest" description="Disordered" evidence="8">
    <location>
        <begin position="1"/>
        <end position="91"/>
    </location>
</feature>
<dbReference type="Gene3D" id="2.10.109.10">
    <property type="entry name" value="Umud Fragment, subunit A"/>
    <property type="match status" value="1"/>
</dbReference>
<keyword evidence="5 7" id="KW-0378">Hydrolase</keyword>
<comment type="similarity">
    <text evidence="3 7">Belongs to the peptidase S26 family.</text>
</comment>
<keyword evidence="7" id="KW-0645">Protease</keyword>
<evidence type="ECO:0000256" key="4">
    <source>
        <dbReference type="ARBA" id="ARBA00013208"/>
    </source>
</evidence>
<dbReference type="CDD" id="cd06530">
    <property type="entry name" value="S26_SPase_I"/>
    <property type="match status" value="1"/>
</dbReference>
<feature type="transmembrane region" description="Helical" evidence="7">
    <location>
        <begin position="180"/>
        <end position="204"/>
    </location>
</feature>
<comment type="caution">
    <text evidence="10">The sequence shown here is derived from an EMBL/GenBank/DDBJ whole genome shotgun (WGS) entry which is preliminary data.</text>
</comment>
<dbReference type="EC" id="3.4.21.89" evidence="4 7"/>
<proteinExistence type="inferred from homology"/>
<keyword evidence="7" id="KW-0472">Membrane</keyword>
<keyword evidence="7" id="KW-0812">Transmembrane</keyword>
<dbReference type="NCBIfam" id="TIGR02227">
    <property type="entry name" value="sigpep_I_bact"/>
    <property type="match status" value="1"/>
</dbReference>
<dbReference type="PRINTS" id="PR00727">
    <property type="entry name" value="LEADERPTASE"/>
</dbReference>
<dbReference type="GO" id="GO:0004252">
    <property type="term" value="F:serine-type endopeptidase activity"/>
    <property type="evidence" value="ECO:0007669"/>
    <property type="project" value="InterPro"/>
</dbReference>
<dbReference type="PANTHER" id="PTHR43390:SF1">
    <property type="entry name" value="CHLOROPLAST PROCESSING PEPTIDASE"/>
    <property type="match status" value="1"/>
</dbReference>
<protein>
    <recommendedName>
        <fullName evidence="4 7">Signal peptidase I</fullName>
        <ecNumber evidence="4 7">3.4.21.89</ecNumber>
    </recommendedName>
</protein>
<evidence type="ECO:0000256" key="1">
    <source>
        <dbReference type="ARBA" id="ARBA00000677"/>
    </source>
</evidence>
<evidence type="ECO:0000256" key="7">
    <source>
        <dbReference type="RuleBase" id="RU362042"/>
    </source>
</evidence>
<dbReference type="Proteomes" id="UP000292568">
    <property type="component" value="Unassembled WGS sequence"/>
</dbReference>
<gene>
    <name evidence="10" type="ORF">PG2093B_0298</name>
</gene>
<feature type="region of interest" description="Disordered" evidence="8">
    <location>
        <begin position="104"/>
        <end position="157"/>
    </location>
</feature>
<feature type="active site" evidence="6">
    <location>
        <position position="260"/>
    </location>
</feature>
<organism evidence="10 11">
    <name type="scientific">Bifidobacterium pseudolongum subsp. globosum</name>
    <dbReference type="NCBI Taxonomy" id="1690"/>
    <lineage>
        <taxon>Bacteria</taxon>
        <taxon>Bacillati</taxon>
        <taxon>Actinomycetota</taxon>
        <taxon>Actinomycetes</taxon>
        <taxon>Bifidobacteriales</taxon>
        <taxon>Bifidobacteriaceae</taxon>
        <taxon>Bifidobacterium</taxon>
    </lineage>
</organism>
<feature type="domain" description="Peptidase S26" evidence="9">
    <location>
        <begin position="178"/>
        <end position="351"/>
    </location>
</feature>
<dbReference type="GO" id="GO:0006465">
    <property type="term" value="P:signal peptide processing"/>
    <property type="evidence" value="ECO:0007669"/>
    <property type="project" value="InterPro"/>
</dbReference>
<dbReference type="EMBL" id="RYUH01000004">
    <property type="protein sequence ID" value="RYQ12192.1"/>
    <property type="molecule type" value="Genomic_DNA"/>
</dbReference>
<keyword evidence="7" id="KW-1133">Transmembrane helix</keyword>
<feature type="compositionally biased region" description="Low complexity" evidence="8">
    <location>
        <begin position="128"/>
        <end position="153"/>
    </location>
</feature>
<reference evidence="10 11" key="1">
    <citation type="submission" date="2018-12" db="EMBL/GenBank/DDBJ databases">
        <title>Unveiling genomic diversity among members of the Bifidobacterium pseudolongum species, a widely distributed gut commensal of the animal kingdom.</title>
        <authorList>
            <person name="Lugli G.A."/>
            <person name="Duranti S."/>
            <person name="Albert K."/>
            <person name="Mancabelli L."/>
            <person name="Napoli S."/>
            <person name="Viappiani A."/>
            <person name="Anzalone R."/>
            <person name="Longhi G."/>
            <person name="Milani C."/>
            <person name="Turroni F."/>
            <person name="Alessandri G."/>
            <person name="Sela D.A."/>
            <person name="Van Sinderen D."/>
            <person name="Ventura M."/>
        </authorList>
    </citation>
    <scope>NUCLEOTIDE SEQUENCE [LARGE SCALE GENOMIC DNA]</scope>
    <source>
        <strain evidence="10 11">2093B</strain>
    </source>
</reference>
<evidence type="ECO:0000256" key="8">
    <source>
        <dbReference type="SAM" id="MobiDB-lite"/>
    </source>
</evidence>
<dbReference type="SUPFAM" id="SSF51306">
    <property type="entry name" value="LexA/Signal peptidase"/>
    <property type="match status" value="1"/>
</dbReference>
<dbReference type="GO" id="GO:0005886">
    <property type="term" value="C:plasma membrane"/>
    <property type="evidence" value="ECO:0007669"/>
    <property type="project" value="UniProtKB-SubCell"/>
</dbReference>
<evidence type="ECO:0000259" key="9">
    <source>
        <dbReference type="Pfam" id="PF10502"/>
    </source>
</evidence>
<dbReference type="InterPro" id="IPR019758">
    <property type="entry name" value="Pept_S26A_signal_pept_1_CS"/>
</dbReference>
<evidence type="ECO:0000313" key="11">
    <source>
        <dbReference type="Proteomes" id="UP000292568"/>
    </source>
</evidence>
<dbReference type="InterPro" id="IPR000223">
    <property type="entry name" value="Pept_S26A_signal_pept_1"/>
</dbReference>
<evidence type="ECO:0000256" key="6">
    <source>
        <dbReference type="PIRSR" id="PIRSR600223-1"/>
    </source>
</evidence>
<feature type="active site" evidence="6">
    <location>
        <position position="208"/>
    </location>
</feature>
<dbReference type="PROSITE" id="PS00761">
    <property type="entry name" value="SPASE_I_3"/>
    <property type="match status" value="1"/>
</dbReference>
<sequence>MSNHHAGNPHRAPHAETGPAPRRVSSHSTNPHVPPAASALFASARTAADRAVDAARTPANAAPTPSMPHRTGPRHGETRRAPFHLPDARRANPRLIQLRIDARLNPHTPRHAAPPRTVPGVAPAPSRRAPNPHMPAAAAAPAPSPRSAPAEHPTPTAHFPLRAHTARAAHARTPFTLRDILLWCVLPVVLVLGLRLAVFGMYAIPSGSMENTIMPGDRVITTRLSPRPIALRRGDIVVFKDPANWLANEGAAHNSDRLIKRLIGLPGDTVECAGGGAPIVINGVPIDESAYLKPGVEPSHSAFSVTVPAGRLFVLGDNRANSADSRAHTNDGAQGLVPVGDVEGVAFMRYWPFNRMGWLSAHHNVFRDVPTRAPTG</sequence>
<feature type="compositionally biased region" description="Low complexity" evidence="8">
    <location>
        <begin position="54"/>
        <end position="64"/>
    </location>
</feature>
<comment type="catalytic activity">
    <reaction evidence="1 7">
        <text>Cleavage of hydrophobic, N-terminal signal or leader sequences from secreted and periplasmic proteins.</text>
        <dbReference type="EC" id="3.4.21.89"/>
    </reaction>
</comment>
<dbReference type="InterPro" id="IPR019533">
    <property type="entry name" value="Peptidase_S26"/>
</dbReference>
<dbReference type="GO" id="GO:0009003">
    <property type="term" value="F:signal peptidase activity"/>
    <property type="evidence" value="ECO:0007669"/>
    <property type="project" value="UniProtKB-EC"/>
</dbReference>
<evidence type="ECO:0000256" key="5">
    <source>
        <dbReference type="ARBA" id="ARBA00022801"/>
    </source>
</evidence>
<name>A0A4Q5A2J7_9BIFI</name>
<feature type="compositionally biased region" description="Basic and acidic residues" evidence="8">
    <location>
        <begin position="74"/>
        <end position="90"/>
    </location>
</feature>
<comment type="subcellular location">
    <subcellularLocation>
        <location evidence="2">Cell membrane</location>
        <topology evidence="2">Single-pass type II membrane protein</topology>
    </subcellularLocation>
    <subcellularLocation>
        <location evidence="7">Membrane</location>
        <topology evidence="7">Single-pass type II membrane protein</topology>
    </subcellularLocation>
</comment>
<dbReference type="AlphaFoldDB" id="A0A4Q5A2J7"/>
<dbReference type="PANTHER" id="PTHR43390">
    <property type="entry name" value="SIGNAL PEPTIDASE I"/>
    <property type="match status" value="1"/>
</dbReference>
<evidence type="ECO:0000256" key="3">
    <source>
        <dbReference type="ARBA" id="ARBA00009370"/>
    </source>
</evidence>